<evidence type="ECO:0000256" key="1">
    <source>
        <dbReference type="SAM" id="MobiDB-lite"/>
    </source>
</evidence>
<dbReference type="RefSeq" id="WP_151424325.1">
    <property type="nucleotide sequence ID" value="NZ_WBJX01000004.1"/>
</dbReference>
<evidence type="ECO:0000256" key="2">
    <source>
        <dbReference type="SAM" id="Phobius"/>
    </source>
</evidence>
<feature type="region of interest" description="Disordered" evidence="1">
    <location>
        <begin position="93"/>
        <end position="138"/>
    </location>
</feature>
<accession>A0A7J5B0B3</accession>
<feature type="transmembrane region" description="Helical" evidence="2">
    <location>
        <begin position="6"/>
        <end position="28"/>
    </location>
</feature>
<gene>
    <name evidence="3" type="ORF">F8O03_13600</name>
</gene>
<evidence type="ECO:0000313" key="4">
    <source>
        <dbReference type="Proteomes" id="UP000490386"/>
    </source>
</evidence>
<protein>
    <submittedName>
        <fullName evidence="3">Uncharacterized protein</fullName>
    </submittedName>
</protein>
<dbReference type="EMBL" id="WBJX01000004">
    <property type="protein sequence ID" value="KAB1637302.1"/>
    <property type="molecule type" value="Genomic_DNA"/>
</dbReference>
<organism evidence="3 4">
    <name type="scientific">Pseudoclavibacter terrae</name>
    <dbReference type="NCBI Taxonomy" id="1530195"/>
    <lineage>
        <taxon>Bacteria</taxon>
        <taxon>Bacillati</taxon>
        <taxon>Actinomycetota</taxon>
        <taxon>Actinomycetes</taxon>
        <taxon>Micrococcales</taxon>
        <taxon>Microbacteriaceae</taxon>
        <taxon>Pseudoclavibacter</taxon>
    </lineage>
</organism>
<keyword evidence="4" id="KW-1185">Reference proteome</keyword>
<proteinExistence type="predicted"/>
<reference evidence="3 4" key="1">
    <citation type="submission" date="2019-09" db="EMBL/GenBank/DDBJ databases">
        <title>Phylogeny of genus Pseudoclavibacter and closely related genus.</title>
        <authorList>
            <person name="Li Y."/>
        </authorList>
    </citation>
    <scope>NUCLEOTIDE SEQUENCE [LARGE SCALE GENOMIC DNA]</scope>
    <source>
        <strain evidence="3 4">THG-MD12</strain>
    </source>
</reference>
<keyword evidence="2" id="KW-0472">Membrane</keyword>
<dbReference type="AlphaFoldDB" id="A0A7J5B0B3"/>
<keyword evidence="2" id="KW-0812">Transmembrane</keyword>
<keyword evidence="2" id="KW-1133">Transmembrane helix</keyword>
<comment type="caution">
    <text evidence="3">The sequence shown here is derived from an EMBL/GenBank/DDBJ whole genome shotgun (WGS) entry which is preliminary data.</text>
</comment>
<dbReference type="Proteomes" id="UP000490386">
    <property type="component" value="Unassembled WGS sequence"/>
</dbReference>
<dbReference type="OrthoDB" id="5079989at2"/>
<name>A0A7J5B0B3_9MICO</name>
<sequence length="272" mass="30261">MNQGELVGGLLVIFVLAVIAIATIVVFGDLSIRPRPRRLPVWQYTHRVIGKDQPYATSTGSFPASEQRLWELWRESHTPGSIVAVPVASDPVAPKPVADSADNSGRSEAEDAEANADTNPSGADAGGDTPSVDAAEKIPEVRQMRVSRVSRELRSVYPLALVGFNVYFEEYEKTEFPVGLIVRGSDGVAMMTLTDDDIVAFDERGRRLWSSRWERLIFSNAHDLLLYNGHTQIRIDDEDQRDLVEALVVKYGRFEQMHFLPGPERRAPDADE</sequence>
<evidence type="ECO:0000313" key="3">
    <source>
        <dbReference type="EMBL" id="KAB1637302.1"/>
    </source>
</evidence>